<evidence type="ECO:0000256" key="8">
    <source>
        <dbReference type="ARBA" id="ARBA00022618"/>
    </source>
</evidence>
<dbReference type="GO" id="GO:0043515">
    <property type="term" value="F:kinetochore binding"/>
    <property type="evidence" value="ECO:0007669"/>
    <property type="project" value="TreeGrafter"/>
</dbReference>
<feature type="region of interest" description="Disordered" evidence="21">
    <location>
        <begin position="543"/>
        <end position="603"/>
    </location>
</feature>
<evidence type="ECO:0000256" key="16">
    <source>
        <dbReference type="ARBA" id="ARBA00023328"/>
    </source>
</evidence>
<feature type="compositionally biased region" description="Gly residues" evidence="21">
    <location>
        <begin position="704"/>
        <end position="713"/>
    </location>
</feature>
<accession>A0A7E6DKG8</accession>
<evidence type="ECO:0000256" key="11">
    <source>
        <dbReference type="ARBA" id="ARBA00022776"/>
    </source>
</evidence>
<dbReference type="PANTHER" id="PTHR21567">
    <property type="entry name" value="CLASP"/>
    <property type="match status" value="1"/>
</dbReference>
<organism evidence="23 24">
    <name type="scientific">Phyllostomus discolor</name>
    <name type="common">pale spear-nosed bat</name>
    <dbReference type="NCBI Taxonomy" id="89673"/>
    <lineage>
        <taxon>Eukaryota</taxon>
        <taxon>Metazoa</taxon>
        <taxon>Chordata</taxon>
        <taxon>Craniata</taxon>
        <taxon>Vertebrata</taxon>
        <taxon>Euteleostomi</taxon>
        <taxon>Mammalia</taxon>
        <taxon>Eutheria</taxon>
        <taxon>Laurasiatheria</taxon>
        <taxon>Chiroptera</taxon>
        <taxon>Yangochiroptera</taxon>
        <taxon>Phyllostomidae</taxon>
        <taxon>Phyllostominae</taxon>
        <taxon>Phyllostomus</taxon>
    </lineage>
</organism>
<dbReference type="GO" id="GO:0090307">
    <property type="term" value="P:mitotic spindle assembly"/>
    <property type="evidence" value="ECO:0007669"/>
    <property type="project" value="TreeGrafter"/>
</dbReference>
<feature type="compositionally biased region" description="Polar residues" evidence="21">
    <location>
        <begin position="1054"/>
        <end position="1069"/>
    </location>
</feature>
<keyword evidence="7" id="KW-0963">Cytoplasm</keyword>
<dbReference type="Proteomes" id="UP000504628">
    <property type="component" value="Chromosome 4"/>
</dbReference>
<dbReference type="PROSITE" id="PS50077">
    <property type="entry name" value="HEAT_REPEAT"/>
    <property type="match status" value="1"/>
</dbReference>
<evidence type="ECO:0000256" key="10">
    <source>
        <dbReference type="ARBA" id="ARBA00022737"/>
    </source>
</evidence>
<dbReference type="InterPro" id="IPR021133">
    <property type="entry name" value="HEAT_type_2"/>
</dbReference>
<keyword evidence="14" id="KW-0206">Cytoskeleton</keyword>
<dbReference type="FunFam" id="1.25.10.10:FF:000031">
    <property type="entry name" value="CLIP-associating protein 1 isoform 2"/>
    <property type="match status" value="1"/>
</dbReference>
<dbReference type="GO" id="GO:0072686">
    <property type="term" value="C:mitotic spindle"/>
    <property type="evidence" value="ECO:0007669"/>
    <property type="project" value="TreeGrafter"/>
</dbReference>
<dbReference type="SMART" id="SM01349">
    <property type="entry name" value="TOG"/>
    <property type="match status" value="4"/>
</dbReference>
<reference evidence="24" key="1">
    <citation type="submission" date="2025-08" db="UniProtKB">
        <authorList>
            <consortium name="RefSeq"/>
        </authorList>
    </citation>
    <scope>IDENTIFICATION</scope>
    <source>
        <tissue evidence="24">Muscle</tissue>
    </source>
</reference>
<keyword evidence="10" id="KW-0677">Repeat</keyword>
<dbReference type="RefSeq" id="XP_035879477.1">
    <property type="nucleotide sequence ID" value="XM_036023584.1"/>
</dbReference>
<comment type="function">
    <text evidence="17">Microtubule plus-end tracking protein that promotes the stabilization of dynamic microtubules. Involved in the nucleation of noncentrosomal microtubules originating from the trans-Golgi network (TGN). Required for the polarization of the cytoplasmic microtubule arrays in migrating cells towards the leading edge of the cell. May act at the cell cortex to enhance the frequency of rescue of depolymerizing microtubules by attaching their plus-ends to cortical platforms composed of ERC1 and PHLDB2. This cortical microtubule stabilizing activity is regulated at least in part by phosphatidylinositol 3-kinase signaling. Also performs a similar stabilizing function at the kinetochore which is essential for the bipolar alignment of chromosomes on the mitotic spindle.</text>
</comment>
<dbReference type="InterPro" id="IPR024395">
    <property type="entry name" value="CLASP_N_dom"/>
</dbReference>
<sequence length="1472" mass="162488">MEPRMESCLAQVLQKDVGKRLQVGQELIDYFSDKQKSADLEHDQTMLDKLVDGLATSWVNSSNYKVVLLGMDILSALVTRLQDRFKAQIGTVLPSLIDRLGDAKDSVREQDQTLLLKIMDQAASPQYVWDRMLGGFKHKNFRTREGTCVCLVATLNVSGAHTLTLSKIVPHICNLLGDPNSQVRDAAINSLVEIYRHVGERVRADLGKKGLPQSRLNVIFTKFDEVQKSGNMIQSANDKNFDDEDSVDGNRPSSASSTSSKAPPTSRRNVGMGTTRRLGSSSLGSKSSAAKEGAGAVDEEDFIKAFDDVPIVQIYSSRDLEESINKIREILSDDKHDWEQRVNALKKIRSLLLAGAAEYDNFFQHLRLLDGAFKLSAKDLRSQVVREACITLGHLSSVLGNKFDHGAEAIMPTIFNLIPNSAKIMATSGVVAVRLIIRHTHIPRLIPVITSNCTSKSVAVRRRCFEFLDLLLQEWQTHSLERHISVLAETIKKGIHDADSEARIEARKCYWGFHSHFSREAEHLYHTLESSYQKALQSHLKNSDSIVSLPQSDRSSSSSQESLNRPLSAKRSSTGSTTSRASSVSTKSTSTTGSLQRSRSDIDVNAAASAKSKASSASGATPFSSAAALPPGSYASLESRHMREDVESVGLDSGRIRTRRQNSGSATNVASIPSDNRGRSRAKVVSQSQPGSRSSSPGKLLGSGYSGLAGGSSRGPSVTSSSEKRSKIPRSQGCSRETSPNRIGLDRFGFGQAGRIPGSVNAMRVLSTSTDLEAAVADALKKPVRRRYEPYGMYSDDDANSDASSVCSERSYGSRNGGIPHYLRQTEDVAEVLNHCASSNWSERKEGLLGLQNLLKSQRTLSRVELKRLCEIFTRMFADPHSKRVFSMFLETLVDFIIIHKDDLQDWLFVLLTQLLKKMGADLLGSVQAKVQKALDVTRDSFPFDQQFNILMRFIVDQTQTPNLKVKVAILKYIESLARQMDPTDFINSSETRLAVSRIITWTTEPKSSDVRKAAQIVLISLFELNTPEFTMLLGALPKTFQDGATKLLHNHLKNSSNTSVGSPSNTIGRTPSRHTSSRTSPLTSPTNCSHGGLSPSMLDYDTENLNSEEIYSSLRGVTEAIEKFSFRSQEDLNEPIKRDGKKDCDIVSRDGGVASPATEGRGGSDVVEGSRTALDNKTSLLNTQPPRTFPGPRVRDYNLYPYSDTINTYDKTALKEAVFDDDMEQLRDVPIDHSDLVADLLKELSNHNERVEERKGALLELLKITREDSLGVWEEHFKTILLLLLETLGDKDHSIRALALRVLREILRNQPARFKNYAELTIMKTLEAHKDSHKEVVRAAEEAASTLASSIHPEQCIKVLCPIIQTADYPINLAAIKMQTRVVERISRESLLQLLADIIPGLLQGYDNTESSVRKASVFCLVAIYSVIGEELKPHLAQLTGSKMKLLNLYIKRAQTTNSNSSSSSDVSTHS</sequence>
<dbReference type="GO" id="GO:0005794">
    <property type="term" value="C:Golgi apparatus"/>
    <property type="evidence" value="ECO:0007669"/>
    <property type="project" value="UniProtKB-SubCell"/>
</dbReference>
<dbReference type="Gene3D" id="1.25.10.10">
    <property type="entry name" value="Leucine-rich Repeat Variant"/>
    <property type="match status" value="4"/>
</dbReference>
<evidence type="ECO:0000256" key="6">
    <source>
        <dbReference type="ARBA" id="ARBA00022454"/>
    </source>
</evidence>
<feature type="domain" description="TOG" evidence="22">
    <location>
        <begin position="319"/>
        <end position="551"/>
    </location>
</feature>
<dbReference type="GO" id="GO:0030010">
    <property type="term" value="P:establishment of cell polarity"/>
    <property type="evidence" value="ECO:0007669"/>
    <property type="project" value="UniProtKB-ARBA"/>
</dbReference>
<dbReference type="PANTHER" id="PTHR21567:SF28">
    <property type="entry name" value="CLIP-ASSOCIATING PROTEIN 1"/>
    <property type="match status" value="1"/>
</dbReference>
<dbReference type="Pfam" id="PF23271">
    <property type="entry name" value="HEAT_GCN1"/>
    <property type="match status" value="1"/>
</dbReference>
<keyword evidence="12" id="KW-0995">Kinetochore</keyword>
<dbReference type="GO" id="GO:0040001">
    <property type="term" value="P:establishment of mitotic spindle localization"/>
    <property type="evidence" value="ECO:0007669"/>
    <property type="project" value="TreeGrafter"/>
</dbReference>
<keyword evidence="23" id="KW-1185">Reference proteome</keyword>
<feature type="region of interest" description="Disordered" evidence="21">
    <location>
        <begin position="1052"/>
        <end position="1096"/>
    </location>
</feature>
<feature type="compositionally biased region" description="Low complexity" evidence="21">
    <location>
        <begin position="684"/>
        <end position="703"/>
    </location>
</feature>
<feature type="compositionally biased region" description="Low complexity" evidence="21">
    <location>
        <begin position="251"/>
        <end position="268"/>
    </location>
</feature>
<evidence type="ECO:0000256" key="1">
    <source>
        <dbReference type="ARBA" id="ARBA00004186"/>
    </source>
</evidence>
<evidence type="ECO:0000256" key="18">
    <source>
        <dbReference type="ARBA" id="ARBA00071710"/>
    </source>
</evidence>
<dbReference type="Pfam" id="PF12348">
    <property type="entry name" value="CLASP_N"/>
    <property type="match status" value="2"/>
</dbReference>
<dbReference type="GO" id="GO:0045180">
    <property type="term" value="C:basal cortex"/>
    <property type="evidence" value="ECO:0007669"/>
    <property type="project" value="TreeGrafter"/>
</dbReference>
<evidence type="ECO:0000256" key="17">
    <source>
        <dbReference type="ARBA" id="ARBA00055763"/>
    </source>
</evidence>
<feature type="domain" description="TOG" evidence="22">
    <location>
        <begin position="1223"/>
        <end position="1461"/>
    </location>
</feature>
<dbReference type="InterPro" id="IPR057546">
    <property type="entry name" value="HEAT_GCN1"/>
</dbReference>
<feature type="domain" description="TOG" evidence="22">
    <location>
        <begin position="1"/>
        <end position="232"/>
    </location>
</feature>
<evidence type="ECO:0000256" key="20">
    <source>
        <dbReference type="PROSITE-ProRule" id="PRU00103"/>
    </source>
</evidence>
<dbReference type="CTD" id="23332"/>
<comment type="similarity">
    <text evidence="5">Belongs to the CLASP family.</text>
</comment>
<evidence type="ECO:0000256" key="14">
    <source>
        <dbReference type="ARBA" id="ARBA00023212"/>
    </source>
</evidence>
<dbReference type="GO" id="GO:0007026">
    <property type="term" value="P:negative regulation of microtubule depolymerization"/>
    <property type="evidence" value="ECO:0007669"/>
    <property type="project" value="UniProtKB-ARBA"/>
</dbReference>
<dbReference type="SUPFAM" id="SSF48371">
    <property type="entry name" value="ARM repeat"/>
    <property type="match status" value="2"/>
</dbReference>
<feature type="compositionally biased region" description="Low complexity" evidence="21">
    <location>
        <begin position="548"/>
        <end position="594"/>
    </location>
</feature>
<dbReference type="FunFam" id="1.25.10.10:FF:000006">
    <property type="entry name" value="CLIP-associating protein 1 isoform 2"/>
    <property type="match status" value="1"/>
</dbReference>
<evidence type="ECO:0000256" key="19">
    <source>
        <dbReference type="ARBA" id="ARBA00083433"/>
    </source>
</evidence>
<feature type="domain" description="TOG" evidence="22">
    <location>
        <begin position="821"/>
        <end position="1059"/>
    </location>
</feature>
<evidence type="ECO:0000256" key="21">
    <source>
        <dbReference type="SAM" id="MobiDB-lite"/>
    </source>
</evidence>
<evidence type="ECO:0000256" key="12">
    <source>
        <dbReference type="ARBA" id="ARBA00022838"/>
    </source>
</evidence>
<evidence type="ECO:0000256" key="3">
    <source>
        <dbReference type="ARBA" id="ARBA00004601"/>
    </source>
</evidence>
<feature type="region of interest" description="Disordered" evidence="21">
    <location>
        <begin position="1136"/>
        <end position="1168"/>
    </location>
</feature>
<dbReference type="GO" id="GO:0005876">
    <property type="term" value="C:spindle microtubule"/>
    <property type="evidence" value="ECO:0007669"/>
    <property type="project" value="TreeGrafter"/>
</dbReference>
<dbReference type="FunFam" id="1.25.10.10:FF:000005">
    <property type="entry name" value="CLIP-associating protein 1 isoform 2"/>
    <property type="match status" value="1"/>
</dbReference>
<evidence type="ECO:0000256" key="4">
    <source>
        <dbReference type="ARBA" id="ARBA00004629"/>
    </source>
</evidence>
<name>A0A7E6DKG8_9CHIR</name>
<keyword evidence="8" id="KW-0132">Cell division</keyword>
<dbReference type="Pfam" id="PF21040">
    <property type="entry name" value="CEP104-like_TOG"/>
    <property type="match status" value="1"/>
</dbReference>
<feature type="compositionally biased region" description="Low complexity" evidence="21">
    <location>
        <begin position="278"/>
        <end position="291"/>
    </location>
</feature>
<dbReference type="GO" id="GO:0000776">
    <property type="term" value="C:kinetochore"/>
    <property type="evidence" value="ECO:0007669"/>
    <property type="project" value="UniProtKB-KW"/>
</dbReference>
<dbReference type="FunFam" id="1.25.10.10:FF:000001">
    <property type="entry name" value="CLIP-associating protein 1 isoform 2"/>
    <property type="match status" value="1"/>
</dbReference>
<dbReference type="GO" id="GO:0005813">
    <property type="term" value="C:centrosome"/>
    <property type="evidence" value="ECO:0007669"/>
    <property type="project" value="UniProtKB-SubCell"/>
</dbReference>
<dbReference type="GeneID" id="114514366"/>
<evidence type="ECO:0000259" key="22">
    <source>
        <dbReference type="SMART" id="SM01349"/>
    </source>
</evidence>
<evidence type="ECO:0000256" key="15">
    <source>
        <dbReference type="ARBA" id="ARBA00023306"/>
    </source>
</evidence>
<feature type="compositionally biased region" description="Polar residues" evidence="21">
    <location>
        <begin position="661"/>
        <end position="674"/>
    </location>
</feature>
<feature type="region of interest" description="Disordered" evidence="21">
    <location>
        <begin position="235"/>
        <end position="291"/>
    </location>
</feature>
<evidence type="ECO:0000313" key="23">
    <source>
        <dbReference type="Proteomes" id="UP000504628"/>
    </source>
</evidence>
<evidence type="ECO:0000256" key="7">
    <source>
        <dbReference type="ARBA" id="ARBA00022490"/>
    </source>
</evidence>
<keyword evidence="16" id="KW-0137">Centromere</keyword>
<keyword evidence="15" id="KW-0131">Cell cycle</keyword>
<dbReference type="InterPro" id="IPR011989">
    <property type="entry name" value="ARM-like"/>
</dbReference>
<gene>
    <name evidence="24" type="primary">CLASP1</name>
</gene>
<dbReference type="InterPro" id="IPR016024">
    <property type="entry name" value="ARM-type_fold"/>
</dbReference>
<dbReference type="GO" id="GO:0008017">
    <property type="term" value="F:microtubule binding"/>
    <property type="evidence" value="ECO:0007669"/>
    <property type="project" value="UniProtKB-ARBA"/>
</dbReference>
<evidence type="ECO:0000256" key="5">
    <source>
        <dbReference type="ARBA" id="ARBA00009549"/>
    </source>
</evidence>
<keyword evidence="11" id="KW-0498">Mitosis</keyword>
<feature type="compositionally biased region" description="Basic and acidic residues" evidence="21">
    <location>
        <begin position="1136"/>
        <end position="1149"/>
    </location>
</feature>
<feature type="region of interest" description="Disordered" evidence="21">
    <location>
        <begin position="636"/>
        <end position="747"/>
    </location>
</feature>
<comment type="subcellular location">
    <subcellularLocation>
        <location evidence="4">Chromosome</location>
        <location evidence="4">Centromere</location>
        <location evidence="4">Kinetochore</location>
    </subcellularLocation>
    <subcellularLocation>
        <location evidence="2">Cytoplasm</location>
        <location evidence="2">Cytoskeleton</location>
        <location evidence="2">Microtubule organizing center</location>
        <location evidence="2">Centrosome</location>
    </subcellularLocation>
    <subcellularLocation>
        <location evidence="1">Cytoplasm</location>
        <location evidence="1">Cytoskeleton</location>
        <location evidence="1">Spindle</location>
    </subcellularLocation>
    <subcellularLocation>
        <location evidence="3">Golgi apparatus</location>
        <location evidence="3">trans-Golgi network</location>
    </subcellularLocation>
</comment>
<proteinExistence type="inferred from homology"/>
<feature type="repeat" description="HEAT" evidence="20">
    <location>
        <begin position="168"/>
        <end position="206"/>
    </location>
</feature>
<dbReference type="InterPro" id="IPR034085">
    <property type="entry name" value="TOG"/>
</dbReference>
<keyword evidence="13" id="KW-0333">Golgi apparatus</keyword>
<feature type="compositionally biased region" description="Polar residues" evidence="21">
    <location>
        <begin position="732"/>
        <end position="741"/>
    </location>
</feature>
<protein>
    <recommendedName>
        <fullName evidence="18">CLIP-associating protein 1</fullName>
    </recommendedName>
    <alternativeName>
        <fullName evidence="19">Cytoplasmic linker-associated protein 1</fullName>
    </alternativeName>
</protein>
<evidence type="ECO:0000256" key="9">
    <source>
        <dbReference type="ARBA" id="ARBA00022701"/>
    </source>
</evidence>
<evidence type="ECO:0000256" key="13">
    <source>
        <dbReference type="ARBA" id="ARBA00023034"/>
    </source>
</evidence>
<keyword evidence="9" id="KW-0493">Microtubule</keyword>
<evidence type="ECO:0000256" key="2">
    <source>
        <dbReference type="ARBA" id="ARBA00004300"/>
    </source>
</evidence>
<evidence type="ECO:0000313" key="24">
    <source>
        <dbReference type="RefSeq" id="XP_035879477.1"/>
    </source>
</evidence>
<keyword evidence="6" id="KW-0158">Chromosome</keyword>
<dbReference type="GO" id="GO:0051301">
    <property type="term" value="P:cell division"/>
    <property type="evidence" value="ECO:0007669"/>
    <property type="project" value="UniProtKB-KW"/>
</dbReference>
<dbReference type="GO" id="GO:0005881">
    <property type="term" value="C:cytoplasmic microtubule"/>
    <property type="evidence" value="ECO:0007669"/>
    <property type="project" value="TreeGrafter"/>
</dbReference>
<feature type="compositionally biased region" description="Low complexity" evidence="21">
    <location>
        <begin position="1078"/>
        <end position="1087"/>
    </location>
</feature>